<protein>
    <recommendedName>
        <fullName evidence="1">Alpha/beta hydrolase fold-3 domain-containing protein</fullName>
    </recommendedName>
</protein>
<evidence type="ECO:0000313" key="2">
    <source>
        <dbReference type="EMBL" id="WYJ79960.1"/>
    </source>
</evidence>
<dbReference type="Pfam" id="PF07859">
    <property type="entry name" value="Abhydrolase_3"/>
    <property type="match status" value="1"/>
</dbReference>
<gene>
    <name evidence="2" type="ORF">DOK79_001513</name>
</gene>
<dbReference type="RefSeq" id="WP_206856780.1">
    <property type="nucleotide sequence ID" value="NZ_CP147250.1"/>
</dbReference>
<dbReference type="InterPro" id="IPR029058">
    <property type="entry name" value="AB_hydrolase_fold"/>
</dbReference>
<name>A0ABZ2SW42_9ENTE</name>
<dbReference type="Proteomes" id="UP000664360">
    <property type="component" value="Chromosome"/>
</dbReference>
<reference evidence="2 3" key="1">
    <citation type="submission" date="2021-03" db="EMBL/GenBank/DDBJ databases">
        <authorList>
            <person name="Gilmore M.S."/>
            <person name="Schwartzman J."/>
            <person name="Van Tyne D."/>
            <person name="Martin M."/>
            <person name="Earl A.M."/>
            <person name="Manson A.L."/>
            <person name="Straub T."/>
            <person name="Salamzade R."/>
            <person name="Saavedra J."/>
            <person name="Lebreton F."/>
            <person name="Prichula J."/>
            <person name="Schaufler K."/>
            <person name="Gaca A."/>
            <person name="Sgardioli B."/>
            <person name="Wagenaar J."/>
            <person name="Strong T."/>
        </authorList>
    </citation>
    <scope>NUCLEOTIDE SEQUENCE [LARGE SCALE GENOMIC DNA]</scope>
    <source>
        <strain evidence="2 3">DIV1094</strain>
    </source>
</reference>
<organism evidence="2 3">
    <name type="scientific">Candidatus Enterococcus mangumiae</name>
    <dbReference type="NCBI Taxonomy" id="2230878"/>
    <lineage>
        <taxon>Bacteria</taxon>
        <taxon>Bacillati</taxon>
        <taxon>Bacillota</taxon>
        <taxon>Bacilli</taxon>
        <taxon>Lactobacillales</taxon>
        <taxon>Enterococcaceae</taxon>
        <taxon>Enterococcus</taxon>
    </lineage>
</organism>
<evidence type="ECO:0000313" key="3">
    <source>
        <dbReference type="Proteomes" id="UP000664360"/>
    </source>
</evidence>
<dbReference type="EMBL" id="CP147250">
    <property type="protein sequence ID" value="WYJ79960.1"/>
    <property type="molecule type" value="Genomic_DNA"/>
</dbReference>
<keyword evidence="3" id="KW-1185">Reference proteome</keyword>
<feature type="domain" description="Alpha/beta hydrolase fold-3" evidence="1">
    <location>
        <begin position="26"/>
        <end position="142"/>
    </location>
</feature>
<evidence type="ECO:0000259" key="1">
    <source>
        <dbReference type="Pfam" id="PF07859"/>
    </source>
</evidence>
<dbReference type="InterPro" id="IPR013094">
    <property type="entry name" value="AB_hydrolase_3"/>
</dbReference>
<reference evidence="2 3" key="2">
    <citation type="submission" date="2024-03" db="EMBL/GenBank/DDBJ databases">
        <title>The Genome Sequence of Enterococcus sp. DIV1094.</title>
        <authorList>
            <consortium name="The Broad Institute Genomics Platform"/>
            <consortium name="The Broad Institute Microbial Omics Core"/>
            <consortium name="The Broad Institute Genomic Center for Infectious Diseases"/>
            <person name="Earl A."/>
            <person name="Manson A."/>
            <person name="Gilmore M."/>
            <person name="Schwartman J."/>
            <person name="Shea T."/>
            <person name="Abouelleil A."/>
            <person name="Cao P."/>
            <person name="Chapman S."/>
            <person name="Cusick C."/>
            <person name="Young S."/>
            <person name="Neafsey D."/>
            <person name="Nusbaum C."/>
            <person name="Birren B."/>
        </authorList>
    </citation>
    <scope>NUCLEOTIDE SEQUENCE [LARGE SCALE GENOMIC DNA]</scope>
    <source>
        <strain evidence="2 3">DIV1094</strain>
    </source>
</reference>
<accession>A0ABZ2SW42</accession>
<dbReference type="Gene3D" id="3.40.50.1820">
    <property type="entry name" value="alpha/beta hydrolase"/>
    <property type="match status" value="1"/>
</dbReference>
<proteinExistence type="predicted"/>
<sequence length="274" mass="31167">MKETKQLLDDITVTIEHAQSNTPKYILYLHGGGLIYGSKTDLPHALKNRFLDQGYTILSLDYLLDPNTSVAEIIETLNKSFSVLGKMIIQEQPFGICGRSAGSYLMFHLTKHLGRNKEITPNFLINFYGYTDFEFLKKDPSPTERTLTAEVLTGIDQETPLADDPLMTRALLYHYGQQQGILADYYGLPKSQDWSDYAIREEELADFPPCFSTASTTDQEVPFASSKRLSKQIPDSRFKPVYDLEHDFLKQTSEPQVQTVLKELSDWLSAKESF</sequence>
<dbReference type="SUPFAM" id="SSF53474">
    <property type="entry name" value="alpha/beta-Hydrolases"/>
    <property type="match status" value="1"/>
</dbReference>